<protein>
    <submittedName>
        <fullName evidence="2">DUF1320 domain-containing protein</fullName>
    </submittedName>
</protein>
<dbReference type="EMBL" id="JARFYM010000017">
    <property type="protein sequence ID" value="MDL2401255.1"/>
    <property type="molecule type" value="Genomic_DNA"/>
</dbReference>
<name>A0ABT7JZS8_9HYPH</name>
<feature type="compositionally biased region" description="Basic and acidic residues" evidence="1">
    <location>
        <begin position="129"/>
        <end position="144"/>
    </location>
</feature>
<evidence type="ECO:0000256" key="1">
    <source>
        <dbReference type="SAM" id="MobiDB-lite"/>
    </source>
</evidence>
<gene>
    <name evidence="2" type="ORF">PY649_20320</name>
</gene>
<accession>A0ABT7JZS8</accession>
<proteinExistence type="predicted"/>
<keyword evidence="3" id="KW-1185">Reference proteome</keyword>
<dbReference type="Pfam" id="PF07030">
    <property type="entry name" value="Phage_Mu_Gp36"/>
    <property type="match status" value="1"/>
</dbReference>
<feature type="region of interest" description="Disordered" evidence="1">
    <location>
        <begin position="122"/>
        <end position="144"/>
    </location>
</feature>
<reference evidence="2" key="1">
    <citation type="submission" date="2023-06" db="EMBL/GenBank/DDBJ databases">
        <title>Phylogenetic Diversity of Rhizobium strains.</title>
        <authorList>
            <person name="Moura F.T."/>
            <person name="Helene L.C.F."/>
            <person name="Hungria M."/>
        </authorList>
    </citation>
    <scope>NUCLEOTIDE SEQUENCE</scope>
    <source>
        <strain evidence="2">CCGE526</strain>
    </source>
</reference>
<comment type="caution">
    <text evidence="2">The sequence shown here is derived from an EMBL/GenBank/DDBJ whole genome shotgun (WGS) entry which is preliminary data.</text>
</comment>
<dbReference type="Proteomes" id="UP001172645">
    <property type="component" value="Unassembled WGS sequence"/>
</dbReference>
<sequence>MYATVDDMIARFGEPQMIRLSTPDDLDATVVDATKVETALTDATALIESYVRGRYFVPIATPPSEIVRACCQLARYDLADGERTRPTEEMSKQRSDVISWLRGIADEKIHLDLPAADALGPTVNSGPRMADRRTVFSDRSMRDF</sequence>
<evidence type="ECO:0000313" key="2">
    <source>
        <dbReference type="EMBL" id="MDL2401255.1"/>
    </source>
</evidence>
<organism evidence="2 3">
    <name type="scientific">Rhizobium mayense</name>
    <dbReference type="NCBI Taxonomy" id="1312184"/>
    <lineage>
        <taxon>Bacteria</taxon>
        <taxon>Pseudomonadati</taxon>
        <taxon>Pseudomonadota</taxon>
        <taxon>Alphaproteobacteria</taxon>
        <taxon>Hyphomicrobiales</taxon>
        <taxon>Rhizobiaceae</taxon>
        <taxon>Rhizobium/Agrobacterium group</taxon>
        <taxon>Rhizobium</taxon>
    </lineage>
</organism>
<evidence type="ECO:0000313" key="3">
    <source>
        <dbReference type="Proteomes" id="UP001172645"/>
    </source>
</evidence>
<dbReference type="RefSeq" id="WP_285870447.1">
    <property type="nucleotide sequence ID" value="NZ_JARFYM010000017.1"/>
</dbReference>
<dbReference type="InterPro" id="IPR009752">
    <property type="entry name" value="Phage_Mu_GpJ"/>
</dbReference>